<keyword evidence="1" id="KW-0732">Signal</keyword>
<dbReference type="EMBL" id="MRCB01000016">
    <property type="protein sequence ID" value="OKH22010.1"/>
    <property type="molecule type" value="Genomic_DNA"/>
</dbReference>
<dbReference type="Proteomes" id="UP000186868">
    <property type="component" value="Unassembled WGS sequence"/>
</dbReference>
<gene>
    <name evidence="2" type="ORF">NIES593_13825</name>
</gene>
<accession>A0A1U7HEK8</accession>
<evidence type="ECO:0000256" key="1">
    <source>
        <dbReference type="SAM" id="SignalP"/>
    </source>
</evidence>
<comment type="caution">
    <text evidence="2">The sequence shown here is derived from an EMBL/GenBank/DDBJ whole genome shotgun (WGS) entry which is preliminary data.</text>
</comment>
<feature type="chain" id="PRO_5012752904" evidence="1">
    <location>
        <begin position="23"/>
        <end position="142"/>
    </location>
</feature>
<protein>
    <submittedName>
        <fullName evidence="2">Uncharacterized protein</fullName>
    </submittedName>
</protein>
<name>A0A1U7HEK8_9CYAN</name>
<feature type="signal peptide" evidence="1">
    <location>
        <begin position="1"/>
        <end position="22"/>
    </location>
</feature>
<proteinExistence type="predicted"/>
<sequence length="142" mass="15379">MLQQNSHALTGILILASLSAVAATPAIAEPTQTSQTLISQALGHDTYEGGEGQMSFSDYVLGRVRGRTGNYLSIELMNMEGTEAKEGNGRVIMEGSANPGDNVLLTEEDGEYEFVGPAHPAWITELQEDYKWNMSAEMKKTP</sequence>
<dbReference type="OrthoDB" id="428659at2"/>
<reference evidence="2 3" key="1">
    <citation type="submission" date="2016-11" db="EMBL/GenBank/DDBJ databases">
        <title>Draft Genome Sequences of Nine Cyanobacterial Strains from Diverse Habitats.</title>
        <authorList>
            <person name="Zhu T."/>
            <person name="Hou S."/>
            <person name="Lu X."/>
            <person name="Hess W.R."/>
        </authorList>
    </citation>
    <scope>NUCLEOTIDE SEQUENCE [LARGE SCALE GENOMIC DNA]</scope>
    <source>
        <strain evidence="2 3">NIES-593</strain>
    </source>
</reference>
<keyword evidence="3" id="KW-1185">Reference proteome</keyword>
<dbReference type="AlphaFoldDB" id="A0A1U7HEK8"/>
<evidence type="ECO:0000313" key="3">
    <source>
        <dbReference type="Proteomes" id="UP000186868"/>
    </source>
</evidence>
<organism evidence="2 3">
    <name type="scientific">Hydrococcus rivularis NIES-593</name>
    <dbReference type="NCBI Taxonomy" id="1921803"/>
    <lineage>
        <taxon>Bacteria</taxon>
        <taxon>Bacillati</taxon>
        <taxon>Cyanobacteriota</taxon>
        <taxon>Cyanophyceae</taxon>
        <taxon>Pleurocapsales</taxon>
        <taxon>Hydrococcaceae</taxon>
        <taxon>Hydrococcus</taxon>
    </lineage>
</organism>
<dbReference type="RefSeq" id="WP_073600145.1">
    <property type="nucleotide sequence ID" value="NZ_MRCB01000016.1"/>
</dbReference>
<evidence type="ECO:0000313" key="2">
    <source>
        <dbReference type="EMBL" id="OKH22010.1"/>
    </source>
</evidence>